<accession>A0A8J6NED9</accession>
<evidence type="ECO:0000313" key="1">
    <source>
        <dbReference type="EMBL" id="MBC8317409.1"/>
    </source>
</evidence>
<reference evidence="1 2" key="1">
    <citation type="submission" date="2020-08" db="EMBL/GenBank/DDBJ databases">
        <title>Bridging the membrane lipid divide: bacteria of the FCB group superphylum have the potential to synthesize archaeal ether lipids.</title>
        <authorList>
            <person name="Villanueva L."/>
            <person name="Von Meijenfeldt F.A.B."/>
            <person name="Westbye A.B."/>
            <person name="Yadav S."/>
            <person name="Hopmans E.C."/>
            <person name="Dutilh B.E."/>
            <person name="Sinninghe Damste J.S."/>
        </authorList>
    </citation>
    <scope>NUCLEOTIDE SEQUENCE [LARGE SCALE GENOMIC DNA]</scope>
    <source>
        <strain evidence="1">NIOZ-UU47</strain>
    </source>
</reference>
<dbReference type="Proteomes" id="UP000614424">
    <property type="component" value="Unassembled WGS sequence"/>
</dbReference>
<comment type="caution">
    <text evidence="1">The sequence shown here is derived from an EMBL/GenBank/DDBJ whole genome shotgun (WGS) entry which is preliminary data.</text>
</comment>
<dbReference type="AlphaFoldDB" id="A0A8J6NED9"/>
<name>A0A8J6NED9_9BACT</name>
<protein>
    <submittedName>
        <fullName evidence="1">Uncharacterized protein</fullName>
    </submittedName>
</protein>
<sequence>MKTISTTKMNLTDKAQLMGDLLGVFGNENIRGHHIRFFEDKIIEYGESSFESVTQTPHYYAWLCLMTEHLFWLMRQFCFKQNELKKGNLSLDYNNIIATFCEKCREDKLFSEEELARLYEVIIKILEIRHAITHKGFPNLLPELLDTSNSRKKPKFKEKGYPVHFNEINTKKAVNWFSDPRNFSEIKKEFEILTKALSKGQAVSVGF</sequence>
<proteinExistence type="predicted"/>
<evidence type="ECO:0000313" key="2">
    <source>
        <dbReference type="Proteomes" id="UP000614424"/>
    </source>
</evidence>
<dbReference type="EMBL" id="JACNJZ010000087">
    <property type="protein sequence ID" value="MBC8317409.1"/>
    <property type="molecule type" value="Genomic_DNA"/>
</dbReference>
<organism evidence="1 2">
    <name type="scientific">Candidatus Desulfobia pelagia</name>
    <dbReference type="NCBI Taxonomy" id="2841692"/>
    <lineage>
        <taxon>Bacteria</taxon>
        <taxon>Pseudomonadati</taxon>
        <taxon>Thermodesulfobacteriota</taxon>
        <taxon>Desulfobulbia</taxon>
        <taxon>Desulfobulbales</taxon>
        <taxon>Desulfobulbaceae</taxon>
        <taxon>Candidatus Desulfobia</taxon>
    </lineage>
</organism>
<gene>
    <name evidence="1" type="ORF">H8E41_05850</name>
</gene>